<keyword evidence="5" id="KW-0862">Zinc</keyword>
<dbReference type="GO" id="GO:0000981">
    <property type="term" value="F:DNA-binding transcription factor activity, RNA polymerase II-specific"/>
    <property type="evidence" value="ECO:0007669"/>
    <property type="project" value="TreeGrafter"/>
</dbReference>
<evidence type="ECO:0000256" key="6">
    <source>
        <dbReference type="ARBA" id="ARBA00023015"/>
    </source>
</evidence>
<feature type="domain" description="C2H2-type" evidence="12">
    <location>
        <begin position="510"/>
        <end position="537"/>
    </location>
</feature>
<dbReference type="SUPFAM" id="SSF57667">
    <property type="entry name" value="beta-beta-alpha zinc fingers"/>
    <property type="match status" value="5"/>
</dbReference>
<evidence type="ECO:0000256" key="2">
    <source>
        <dbReference type="ARBA" id="ARBA00022723"/>
    </source>
</evidence>
<dbReference type="PANTHER" id="PTHR24384:SF189">
    <property type="entry name" value="C2H2-TYPE DOMAIN-CONTAINING PROTEIN-RELATED"/>
    <property type="match status" value="1"/>
</dbReference>
<evidence type="ECO:0000259" key="12">
    <source>
        <dbReference type="PROSITE" id="PS50157"/>
    </source>
</evidence>
<dbReference type="SMART" id="SM00355">
    <property type="entry name" value="ZnF_C2H2"/>
    <property type="match status" value="11"/>
</dbReference>
<dbReference type="PROSITE" id="PS00028">
    <property type="entry name" value="ZINC_FINGER_C2H2_1"/>
    <property type="match status" value="8"/>
</dbReference>
<organism evidence="13 14">
    <name type="scientific">Petrolisthes cinctipes</name>
    <name type="common">Flat porcelain crab</name>
    <dbReference type="NCBI Taxonomy" id="88211"/>
    <lineage>
        <taxon>Eukaryota</taxon>
        <taxon>Metazoa</taxon>
        <taxon>Ecdysozoa</taxon>
        <taxon>Arthropoda</taxon>
        <taxon>Crustacea</taxon>
        <taxon>Multicrustacea</taxon>
        <taxon>Malacostraca</taxon>
        <taxon>Eumalacostraca</taxon>
        <taxon>Eucarida</taxon>
        <taxon>Decapoda</taxon>
        <taxon>Pleocyemata</taxon>
        <taxon>Anomura</taxon>
        <taxon>Galatheoidea</taxon>
        <taxon>Porcellanidae</taxon>
        <taxon>Petrolisthes</taxon>
    </lineage>
</organism>
<feature type="domain" description="C2H2-type" evidence="12">
    <location>
        <begin position="538"/>
        <end position="565"/>
    </location>
</feature>
<protein>
    <recommendedName>
        <fullName evidence="12">C2H2-type domain-containing protein</fullName>
    </recommendedName>
</protein>
<sequence length="738" mass="83144">MGEHGQSTLSHQHDLKETVTCIGVGEYTSDWFVCGLCGAKTSDIERYVSHMMLTEHCVLHLCPSAAITDLLLPRFTKKQKRMKGEDVDIKNAKDLVGIIDEEGLDEDPDGDTDVKEVVPASEVETGGERRWKCRLCGLTFSRQASVLNHFKLQHMESSTPQEEEEEKVLPQQDAHIKRESPVNPHAPVKHILVMETKPEPQNTQAAADKIWDKLACQVCGQMFKTSKILQAHEATVHSTGRPFPCLYEGCPHAFKTKGSLKRHQRRHTGERPFACPDCGRCFRESGSLARHQRARGLCMYKTDAEIPRYGTDLPLNSHIPTERKPALSEHKLALHLKLKQELQNKPALHLKLKQEMQHKPLKLKQELQHKPALQLKLKQELLAPHTDDTTTRDWSAEESKAGLKVSHFVKMEPPHPSPCSSSSSSPGQLVPCKLEMPPAPPSPPVREEEDPDDIMEPPDMNSEEDIKPPQHQLLPDILRKSFTCPLCCQSYARRSTLTLHMKIHLEQLGEECGECGKTFSCRSALFRHLASHSSLRQFECRMCHKTFKLLSHARAHLPVHTHTRSIPCRHCGRVYKTKSARNVHERTHTDSSAFSCIECHKSFTSKASLIRHIRIHTGETPFSCPYCNRGFKEHGTLSRHLKHKMPCARQASLEVETGDVGIRLLPGTPSMNSVKEEQEVTAGIQSPSPPSIAWTPLQSSPTPSSSIEPEDLPPFSPTSSDLLQTLEGEREDEWWQQT</sequence>
<dbReference type="Gene3D" id="3.30.160.60">
    <property type="entry name" value="Classic Zinc Finger"/>
    <property type="match status" value="7"/>
</dbReference>
<dbReference type="FunFam" id="3.30.160.60:FF:002343">
    <property type="entry name" value="Zinc finger protein 33A"/>
    <property type="match status" value="1"/>
</dbReference>
<keyword evidence="3" id="KW-0677">Repeat</keyword>
<dbReference type="InterPro" id="IPR036236">
    <property type="entry name" value="Znf_C2H2_sf"/>
</dbReference>
<keyword evidence="4 10" id="KW-0863">Zinc-finger</keyword>
<feature type="compositionally biased region" description="Acidic residues" evidence="11">
    <location>
        <begin position="729"/>
        <end position="738"/>
    </location>
</feature>
<feature type="domain" description="C2H2-type" evidence="12">
    <location>
        <begin position="566"/>
        <end position="593"/>
    </location>
</feature>
<evidence type="ECO:0000256" key="4">
    <source>
        <dbReference type="ARBA" id="ARBA00022771"/>
    </source>
</evidence>
<feature type="domain" description="C2H2-type" evidence="12">
    <location>
        <begin position="594"/>
        <end position="621"/>
    </location>
</feature>
<dbReference type="Pfam" id="PF00096">
    <property type="entry name" value="zf-C2H2"/>
    <property type="match status" value="5"/>
</dbReference>
<comment type="subcellular location">
    <subcellularLocation>
        <location evidence="1">Nucleus</location>
    </subcellularLocation>
</comment>
<evidence type="ECO:0000256" key="3">
    <source>
        <dbReference type="ARBA" id="ARBA00022737"/>
    </source>
</evidence>
<feature type="region of interest" description="Disordered" evidence="11">
    <location>
        <begin position="665"/>
        <end position="738"/>
    </location>
</feature>
<evidence type="ECO:0000256" key="5">
    <source>
        <dbReference type="ARBA" id="ARBA00022833"/>
    </source>
</evidence>
<keyword evidence="7" id="KW-0238">DNA-binding</keyword>
<keyword evidence="9" id="KW-0539">Nucleus</keyword>
<gene>
    <name evidence="13" type="ORF">Pcinc_009970</name>
</gene>
<feature type="region of interest" description="Disordered" evidence="11">
    <location>
        <begin position="409"/>
        <end position="466"/>
    </location>
</feature>
<feature type="compositionally biased region" description="Acidic residues" evidence="11">
    <location>
        <begin position="447"/>
        <end position="456"/>
    </location>
</feature>
<dbReference type="FunFam" id="3.30.160.60:FF:000072">
    <property type="entry name" value="zinc finger protein 143 isoform X1"/>
    <property type="match status" value="1"/>
</dbReference>
<evidence type="ECO:0000313" key="14">
    <source>
        <dbReference type="Proteomes" id="UP001286313"/>
    </source>
</evidence>
<keyword evidence="14" id="KW-1185">Reference proteome</keyword>
<feature type="domain" description="C2H2-type" evidence="12">
    <location>
        <begin position="131"/>
        <end position="159"/>
    </location>
</feature>
<feature type="domain" description="C2H2-type" evidence="12">
    <location>
        <begin position="622"/>
        <end position="642"/>
    </location>
</feature>
<evidence type="ECO:0000256" key="8">
    <source>
        <dbReference type="ARBA" id="ARBA00023163"/>
    </source>
</evidence>
<dbReference type="Proteomes" id="UP001286313">
    <property type="component" value="Unassembled WGS sequence"/>
</dbReference>
<comment type="caution">
    <text evidence="13">The sequence shown here is derived from an EMBL/GenBank/DDBJ whole genome shotgun (WGS) entry which is preliminary data.</text>
</comment>
<evidence type="ECO:0000256" key="11">
    <source>
        <dbReference type="SAM" id="MobiDB-lite"/>
    </source>
</evidence>
<keyword evidence="8" id="KW-0804">Transcription</keyword>
<feature type="domain" description="C2H2-type" evidence="12">
    <location>
        <begin position="273"/>
        <end position="293"/>
    </location>
</feature>
<dbReference type="AlphaFoldDB" id="A0AAE1G9Z3"/>
<reference evidence="13" key="1">
    <citation type="submission" date="2023-10" db="EMBL/GenBank/DDBJ databases">
        <title>Genome assemblies of two species of porcelain crab, Petrolisthes cinctipes and Petrolisthes manimaculis (Anomura: Porcellanidae).</title>
        <authorList>
            <person name="Angst P."/>
        </authorList>
    </citation>
    <scope>NUCLEOTIDE SEQUENCE</scope>
    <source>
        <strain evidence="13">PB745_01</strain>
        <tissue evidence="13">Gill</tissue>
    </source>
</reference>
<dbReference type="GO" id="GO:0000978">
    <property type="term" value="F:RNA polymerase II cis-regulatory region sequence-specific DNA binding"/>
    <property type="evidence" value="ECO:0007669"/>
    <property type="project" value="TreeGrafter"/>
</dbReference>
<evidence type="ECO:0000256" key="10">
    <source>
        <dbReference type="PROSITE-ProRule" id="PRU00042"/>
    </source>
</evidence>
<dbReference type="PROSITE" id="PS50157">
    <property type="entry name" value="ZINC_FINGER_C2H2_2"/>
    <property type="match status" value="10"/>
</dbReference>
<accession>A0AAE1G9Z3</accession>
<keyword evidence="6" id="KW-0805">Transcription regulation</keyword>
<dbReference type="InterPro" id="IPR013087">
    <property type="entry name" value="Znf_C2H2_type"/>
</dbReference>
<dbReference type="GO" id="GO:0008270">
    <property type="term" value="F:zinc ion binding"/>
    <property type="evidence" value="ECO:0007669"/>
    <property type="project" value="UniProtKB-KW"/>
</dbReference>
<evidence type="ECO:0000256" key="7">
    <source>
        <dbReference type="ARBA" id="ARBA00023125"/>
    </source>
</evidence>
<proteinExistence type="predicted"/>
<dbReference type="InterPro" id="IPR050752">
    <property type="entry name" value="C2H2-ZF_domain"/>
</dbReference>
<name>A0AAE1G9Z3_PETCI</name>
<dbReference type="FunFam" id="3.30.160.60:FF:000710">
    <property type="entry name" value="Zinc finger protein 768"/>
    <property type="match status" value="1"/>
</dbReference>
<dbReference type="EMBL" id="JAWQEG010000761">
    <property type="protein sequence ID" value="KAK3885843.1"/>
    <property type="molecule type" value="Genomic_DNA"/>
</dbReference>
<feature type="domain" description="C2H2-type" evidence="12">
    <location>
        <begin position="214"/>
        <end position="242"/>
    </location>
</feature>
<keyword evidence="2" id="KW-0479">Metal-binding</keyword>
<evidence type="ECO:0000313" key="13">
    <source>
        <dbReference type="EMBL" id="KAK3885843.1"/>
    </source>
</evidence>
<evidence type="ECO:0000256" key="1">
    <source>
        <dbReference type="ARBA" id="ARBA00004123"/>
    </source>
</evidence>
<feature type="domain" description="C2H2-type" evidence="12">
    <location>
        <begin position="482"/>
        <end position="504"/>
    </location>
</feature>
<dbReference type="PANTHER" id="PTHR24384">
    <property type="entry name" value="FINGER PUTATIVE TRANSCRIPTION FACTOR FAMILY-RELATED"/>
    <property type="match status" value="1"/>
</dbReference>
<feature type="domain" description="C2H2-type" evidence="12">
    <location>
        <begin position="243"/>
        <end position="272"/>
    </location>
</feature>
<evidence type="ECO:0000256" key="9">
    <source>
        <dbReference type="ARBA" id="ARBA00023242"/>
    </source>
</evidence>